<dbReference type="InterPro" id="IPR029025">
    <property type="entry name" value="T3SS_substrate_exporter_C"/>
</dbReference>
<dbReference type="SUPFAM" id="SSF160544">
    <property type="entry name" value="EscU C-terminal domain-like"/>
    <property type="match status" value="1"/>
</dbReference>
<evidence type="ECO:0000256" key="1">
    <source>
        <dbReference type="ARBA" id="ARBA00010690"/>
    </source>
</evidence>
<sequence>MNAGPAPDPRGEAVALAYNAGETAPRVVAKGRGVIAREIIERAREAGVYVHESPELVGLLMQVDLDERIPPQLYVAVAELLAWLYRVEQGAGAGSAPVPAPGSLPGALPRRGAKAHPG</sequence>
<dbReference type="InterPro" id="IPR006135">
    <property type="entry name" value="T3SS_substrate_exporter"/>
</dbReference>
<dbReference type="PANTHER" id="PTHR30531">
    <property type="entry name" value="FLAGELLAR BIOSYNTHETIC PROTEIN FLHB"/>
    <property type="match status" value="1"/>
</dbReference>
<dbReference type="Pfam" id="PF01312">
    <property type="entry name" value="Bac_export_2"/>
    <property type="match status" value="1"/>
</dbReference>
<dbReference type="EMBL" id="JBHSOG010000023">
    <property type="protein sequence ID" value="MFC5769003.1"/>
    <property type="molecule type" value="Genomic_DNA"/>
</dbReference>
<dbReference type="RefSeq" id="WP_096446202.1">
    <property type="nucleotide sequence ID" value="NZ_JBHSOG010000023.1"/>
</dbReference>
<comment type="caution">
    <text evidence="3">The sequence shown here is derived from an EMBL/GenBank/DDBJ whole genome shotgun (WGS) entry which is preliminary data.</text>
</comment>
<dbReference type="Proteomes" id="UP001595974">
    <property type="component" value="Unassembled WGS sequence"/>
</dbReference>
<evidence type="ECO:0000313" key="4">
    <source>
        <dbReference type="Proteomes" id="UP001595974"/>
    </source>
</evidence>
<evidence type="ECO:0000313" key="3">
    <source>
        <dbReference type="EMBL" id="MFC5769003.1"/>
    </source>
</evidence>
<name>A0ABW1ANW2_9RHOO</name>
<evidence type="ECO:0000256" key="2">
    <source>
        <dbReference type="SAM" id="MobiDB-lite"/>
    </source>
</evidence>
<comment type="similarity">
    <text evidence="1">Belongs to the type III secretion exporter family.</text>
</comment>
<keyword evidence="4" id="KW-1185">Reference proteome</keyword>
<feature type="region of interest" description="Disordered" evidence="2">
    <location>
        <begin position="92"/>
        <end position="118"/>
    </location>
</feature>
<reference evidence="4" key="1">
    <citation type="journal article" date="2019" name="Int. J. Syst. Evol. Microbiol.">
        <title>The Global Catalogue of Microorganisms (GCM) 10K type strain sequencing project: providing services to taxonomists for standard genome sequencing and annotation.</title>
        <authorList>
            <consortium name="The Broad Institute Genomics Platform"/>
            <consortium name="The Broad Institute Genome Sequencing Center for Infectious Disease"/>
            <person name="Wu L."/>
            <person name="Ma J."/>
        </authorList>
    </citation>
    <scope>NUCLEOTIDE SEQUENCE [LARGE SCALE GENOMIC DNA]</scope>
    <source>
        <strain evidence="4">SHR3</strain>
    </source>
</reference>
<dbReference type="Gene3D" id="3.40.1690.10">
    <property type="entry name" value="secretion proteins EscU"/>
    <property type="match status" value="1"/>
</dbReference>
<proteinExistence type="inferred from homology"/>
<accession>A0ABW1ANW2</accession>
<protein>
    <submittedName>
        <fullName evidence="3">EscU/YscU/HrcU family type III secretion system export apparatus switch protein</fullName>
    </submittedName>
</protein>
<dbReference type="PANTHER" id="PTHR30531:SF12">
    <property type="entry name" value="FLAGELLAR BIOSYNTHETIC PROTEIN FLHB"/>
    <property type="match status" value="1"/>
</dbReference>
<feature type="compositionally biased region" description="Low complexity" evidence="2">
    <location>
        <begin position="94"/>
        <end position="109"/>
    </location>
</feature>
<gene>
    <name evidence="3" type="ORF">ACFPTN_06425</name>
</gene>
<organism evidence="3 4">
    <name type="scientific">Thauera sinica</name>
    <dbReference type="NCBI Taxonomy" id="2665146"/>
    <lineage>
        <taxon>Bacteria</taxon>
        <taxon>Pseudomonadati</taxon>
        <taxon>Pseudomonadota</taxon>
        <taxon>Betaproteobacteria</taxon>
        <taxon>Rhodocyclales</taxon>
        <taxon>Zoogloeaceae</taxon>
        <taxon>Thauera</taxon>
    </lineage>
</organism>